<evidence type="ECO:0000256" key="1">
    <source>
        <dbReference type="SAM" id="Phobius"/>
    </source>
</evidence>
<dbReference type="EMBL" id="X58839">
    <property type="protein sequence ID" value="CAA41650.1"/>
    <property type="molecule type" value="Genomic_DNA"/>
</dbReference>
<reference evidence="2" key="1">
    <citation type="submission" date="1991-04" db="EMBL/GenBank/DDBJ databases">
        <title>Sequence analysis of the ss-DNA of MV-L1- an Acholeplasma virus.</title>
        <authorList>
            <person name="Jaeger M."/>
            <person name="Klotz G."/>
        </authorList>
    </citation>
    <scope>NUCLEOTIDE SEQUENCE [LARGE SCALE GENOMIC DNA]</scope>
    <source>
        <strain evidence="2">JA-1</strain>
    </source>
</reference>
<evidence type="ECO:0000313" key="2">
    <source>
        <dbReference type="EMBL" id="CAA41650.1"/>
    </source>
</evidence>
<keyword evidence="3" id="KW-1185">Reference proteome</keyword>
<dbReference type="PIR" id="S21859">
    <property type="entry name" value="S21859"/>
</dbReference>
<keyword evidence="1" id="KW-0472">Membrane</keyword>
<name>Q04393_9VIRU</name>
<dbReference type="Proteomes" id="UP000001049">
    <property type="component" value="Segment"/>
</dbReference>
<dbReference type="GeneID" id="1260856"/>
<evidence type="ECO:0000313" key="3">
    <source>
        <dbReference type="Proteomes" id="UP000001049"/>
    </source>
</evidence>
<accession>Q04393</accession>
<protein>
    <submittedName>
        <fullName evidence="2">Uncharacterized protein</fullName>
    </submittedName>
</protein>
<proteinExistence type="predicted"/>
<feature type="transmembrane region" description="Helical" evidence="1">
    <location>
        <begin position="7"/>
        <end position="22"/>
    </location>
</feature>
<keyword evidence="1" id="KW-0812">Transmembrane</keyword>
<organism evidence="2">
    <name type="scientific">Acholeplasma phage MV-L51</name>
    <dbReference type="NCBI Taxonomy" id="1977403"/>
    <lineage>
        <taxon>Viruses</taxon>
        <taxon>Monodnaviria</taxon>
        <taxon>Loebvirae</taxon>
        <taxon>Hofneiviricota</taxon>
        <taxon>Faserviricetes</taxon>
        <taxon>Tubulavirales</taxon>
        <taxon>Plectroviridae</taxon>
        <taxon>Plectrovirus</taxon>
        <taxon>Plectrovirus L51</taxon>
    </lineage>
</organism>
<dbReference type="KEGG" id="vg:1260856"/>
<keyword evidence="1" id="KW-1133">Transmembrane helix</keyword>
<feature type="transmembrane region" description="Helical" evidence="1">
    <location>
        <begin position="62"/>
        <end position="84"/>
    </location>
</feature>
<sequence>MKKYAKLIFIFIMIIFIMNYFIENADAFRLIIMEVLQVQSTKSFTIFIQLYSFKKVINRLCYIFRFLPFVSSLSLIYLILSWRIHHIVGHKMTKSLLDMSFSTWSLYLGSILLYTQVVWGLSLLIIAIIALYFILKFWWNNSQVTKDFTLYNIHIYGAKQRGKDLTTQTIYRRFHKEYNKRIKQLKNALKLVFK</sequence>
<feature type="transmembrane region" description="Helical" evidence="1">
    <location>
        <begin position="104"/>
        <end position="135"/>
    </location>
</feature>
<dbReference type="RefSeq" id="NP_039815.1">
    <property type="nucleotide sequence ID" value="NC_001341.1"/>
</dbReference>